<comment type="caution">
    <text evidence="1">The sequence shown here is derived from an EMBL/GenBank/DDBJ whole genome shotgun (WGS) entry which is preliminary data.</text>
</comment>
<dbReference type="AlphaFoldDB" id="X1MXM1"/>
<protein>
    <submittedName>
        <fullName evidence="1">Uncharacterized protein</fullName>
    </submittedName>
</protein>
<accession>X1MXM1</accession>
<name>X1MXM1_9ZZZZ</name>
<reference evidence="1" key="1">
    <citation type="journal article" date="2014" name="Front. Microbiol.">
        <title>High frequency of phylogenetically diverse reductive dehalogenase-homologous genes in deep subseafloor sedimentary metagenomes.</title>
        <authorList>
            <person name="Kawai M."/>
            <person name="Futagami T."/>
            <person name="Toyoda A."/>
            <person name="Takaki Y."/>
            <person name="Nishi S."/>
            <person name="Hori S."/>
            <person name="Arai W."/>
            <person name="Tsubouchi T."/>
            <person name="Morono Y."/>
            <person name="Uchiyama I."/>
            <person name="Ito T."/>
            <person name="Fujiyama A."/>
            <person name="Inagaki F."/>
            <person name="Takami H."/>
        </authorList>
    </citation>
    <scope>NUCLEOTIDE SEQUENCE</scope>
    <source>
        <strain evidence="1">Expedition CK06-06</strain>
    </source>
</reference>
<gene>
    <name evidence="1" type="ORF">S06H3_29143</name>
</gene>
<organism evidence="1">
    <name type="scientific">marine sediment metagenome</name>
    <dbReference type="NCBI Taxonomy" id="412755"/>
    <lineage>
        <taxon>unclassified sequences</taxon>
        <taxon>metagenomes</taxon>
        <taxon>ecological metagenomes</taxon>
    </lineage>
</organism>
<dbReference type="EMBL" id="BARV01017063">
    <property type="protein sequence ID" value="GAI19440.1"/>
    <property type="molecule type" value="Genomic_DNA"/>
</dbReference>
<proteinExistence type="predicted"/>
<feature type="non-terminal residue" evidence="1">
    <location>
        <position position="49"/>
    </location>
</feature>
<evidence type="ECO:0000313" key="1">
    <source>
        <dbReference type="EMBL" id="GAI19440.1"/>
    </source>
</evidence>
<sequence length="49" mass="5726">MPLEWRNYLHSIKGERRGGHIEAFTRVDFDYRASAACKKLRNGPVQRPP</sequence>